<gene>
    <name evidence="1" type="ORF">HNP81_001774</name>
</gene>
<evidence type="ECO:0000313" key="2">
    <source>
        <dbReference type="Proteomes" id="UP000626697"/>
    </source>
</evidence>
<evidence type="ECO:0000313" key="1">
    <source>
        <dbReference type="EMBL" id="MBA9026489.1"/>
    </source>
</evidence>
<reference evidence="1 2" key="1">
    <citation type="submission" date="2020-08" db="EMBL/GenBank/DDBJ databases">
        <title>Genomic Encyclopedia of Type Strains, Phase IV (KMG-IV): sequencing the most valuable type-strain genomes for metagenomic binning, comparative biology and taxonomic classification.</title>
        <authorList>
            <person name="Goeker M."/>
        </authorList>
    </citation>
    <scope>NUCLEOTIDE SEQUENCE [LARGE SCALE GENOMIC DNA]</scope>
    <source>
        <strain evidence="1 2">DSM 105481</strain>
    </source>
</reference>
<dbReference type="Proteomes" id="UP000626697">
    <property type="component" value="Unassembled WGS sequence"/>
</dbReference>
<name>A0ABR6CN68_9BACI</name>
<sequence length="56" mass="6538">MKHVVALDVSMGKSIIVIYNTNRPCEYEGELHHTRPSEEVLKENITPIIRFRRTNT</sequence>
<dbReference type="EMBL" id="JACJHX010000004">
    <property type="protein sequence ID" value="MBA9026489.1"/>
    <property type="molecule type" value="Genomic_DNA"/>
</dbReference>
<evidence type="ECO:0008006" key="3">
    <source>
        <dbReference type="Google" id="ProtNLM"/>
    </source>
</evidence>
<proteinExistence type="predicted"/>
<organism evidence="1 2">
    <name type="scientific">Peribacillus huizhouensis</name>
    <dbReference type="NCBI Taxonomy" id="1501239"/>
    <lineage>
        <taxon>Bacteria</taxon>
        <taxon>Bacillati</taxon>
        <taxon>Bacillota</taxon>
        <taxon>Bacilli</taxon>
        <taxon>Bacillales</taxon>
        <taxon>Bacillaceae</taxon>
        <taxon>Peribacillus</taxon>
    </lineage>
</organism>
<comment type="caution">
    <text evidence="1">The sequence shown here is derived from an EMBL/GenBank/DDBJ whole genome shotgun (WGS) entry which is preliminary data.</text>
</comment>
<protein>
    <recommendedName>
        <fullName evidence="3">IS110 family transposase</fullName>
    </recommendedName>
</protein>
<keyword evidence="2" id="KW-1185">Reference proteome</keyword>
<accession>A0ABR6CN68</accession>
<dbReference type="RefSeq" id="WP_182502322.1">
    <property type="nucleotide sequence ID" value="NZ_JACJHX010000004.1"/>
</dbReference>